<feature type="compositionally biased region" description="Acidic residues" evidence="1">
    <location>
        <begin position="357"/>
        <end position="372"/>
    </location>
</feature>
<feature type="compositionally biased region" description="Low complexity" evidence="1">
    <location>
        <begin position="159"/>
        <end position="175"/>
    </location>
</feature>
<keyword evidence="3" id="KW-1185">Reference proteome</keyword>
<feature type="compositionally biased region" description="Acidic residues" evidence="1">
    <location>
        <begin position="75"/>
        <end position="87"/>
    </location>
</feature>
<dbReference type="STRING" id="205917.A0A4Y9ZAJ5"/>
<proteinExistence type="predicted"/>
<feature type="compositionally biased region" description="Low complexity" evidence="1">
    <location>
        <begin position="795"/>
        <end position="813"/>
    </location>
</feature>
<dbReference type="OrthoDB" id="2804229at2759"/>
<evidence type="ECO:0000313" key="2">
    <source>
        <dbReference type="EMBL" id="TFY70419.1"/>
    </source>
</evidence>
<feature type="region of interest" description="Disordered" evidence="1">
    <location>
        <begin position="669"/>
        <end position="898"/>
    </location>
</feature>
<accession>A0A4Y9ZAJ5</accession>
<feature type="compositionally biased region" description="Polar residues" evidence="1">
    <location>
        <begin position="373"/>
        <end position="390"/>
    </location>
</feature>
<feature type="region of interest" description="Disordered" evidence="1">
    <location>
        <begin position="519"/>
        <end position="576"/>
    </location>
</feature>
<sequence length="898" mass="94783">MLSSIPSHVVEAAVRYDDVDDDDGSVGQTRSGLFTPIGTGVEDGTPAPSDASTKGKEAPATPAKEEASPSIISVDQEEVQEVPDEVIEPASREATPIPVVDEAATPQAGSGQFSPPKSGYMEPVPSPKPKEAHPAADAEVDIPTQPTLGPASDDENAEAETAPPQEPTEATPEAEQVVDDSQPPEPAPADVSSSKGPAPITRPFDELEGGDTDADAETDADGEADPDYVAGGDNSAFFAEPDAFKLMGSNSTVAPGPIKDDEPSPLATPSSQEETKEELTEDIETVTIDSLSEPPETNGPPEAPVQAEEPIMPEETAAPEEAVEPEKAVEPEQAVALEEPFEPREPEQPNGSKATPDTEEDAATVEAPDAEEQPSTSATTPVDSEPSQTQKSRKRKRKSPAPALPPRVTRSKASTTEAPRRTRSQAKMVTNGKGKQKAKPASKTAPESVKDDSTDIASSRAASVVVENKMLPTPSGSASRAPSIASTESVESLAPSATMEPPPPVDMRPLFHSHTHSFIHHHHHRPAAPPSALAPPITLSQPSAHSRTSSSAIEVQSTSASLQQTPRKLRAPSVSSPVTRSNCKFHKISLPREEGGPRVSFIVPGCSLGDGELMSSQEIVDHGFATFDDHGRMIPDIESLDFNSYLIGVLRQLVGVDLLREQEVFYLPNPGERVSKKPGNKPALDKGKRPRQSISVIDYAALHDPKSPRSPVASASQSRSHRRSVTPSVHSRVTGSYGDAASVTGSSARPQDASRPGTASIMSGNSDLSDVDDLAEEAPKAKRLKRSPLDEADNVSVSSASVSASVGPSQSQSKPTKLRRSTRRPLNPDAAAYKPGPDDAAEESAEEAAPKETKNKRRKSSAKSNKRRLTEDTVSASAPVAKRTRMRKSHSAADAQKS</sequence>
<feature type="compositionally biased region" description="Polar residues" evidence="1">
    <location>
        <begin position="474"/>
        <end position="490"/>
    </location>
</feature>
<feature type="compositionally biased region" description="Acidic residues" evidence="1">
    <location>
        <begin position="206"/>
        <end position="226"/>
    </location>
</feature>
<evidence type="ECO:0000313" key="3">
    <source>
        <dbReference type="Proteomes" id="UP000298327"/>
    </source>
</evidence>
<gene>
    <name evidence="2" type="ORF">EVG20_g2580</name>
</gene>
<feature type="compositionally biased region" description="Basic residues" evidence="1">
    <location>
        <begin position="854"/>
        <end position="867"/>
    </location>
</feature>
<feature type="compositionally biased region" description="Basic and acidic residues" evidence="1">
    <location>
        <begin position="53"/>
        <end position="67"/>
    </location>
</feature>
<feature type="region of interest" description="Disordered" evidence="1">
    <location>
        <begin position="14"/>
        <end position="235"/>
    </location>
</feature>
<organism evidence="2 3">
    <name type="scientific">Dentipellis fragilis</name>
    <dbReference type="NCBI Taxonomy" id="205917"/>
    <lineage>
        <taxon>Eukaryota</taxon>
        <taxon>Fungi</taxon>
        <taxon>Dikarya</taxon>
        <taxon>Basidiomycota</taxon>
        <taxon>Agaricomycotina</taxon>
        <taxon>Agaricomycetes</taxon>
        <taxon>Russulales</taxon>
        <taxon>Hericiaceae</taxon>
        <taxon>Dentipellis</taxon>
    </lineage>
</organism>
<evidence type="ECO:0000256" key="1">
    <source>
        <dbReference type="SAM" id="MobiDB-lite"/>
    </source>
</evidence>
<dbReference type="AlphaFoldDB" id="A0A4Y9ZAJ5"/>
<dbReference type="Proteomes" id="UP000298327">
    <property type="component" value="Unassembled WGS sequence"/>
</dbReference>
<reference evidence="2 3" key="1">
    <citation type="submission" date="2019-02" db="EMBL/GenBank/DDBJ databases">
        <title>Genome sequencing of the rare red list fungi Dentipellis fragilis.</title>
        <authorList>
            <person name="Buettner E."/>
            <person name="Kellner H."/>
        </authorList>
    </citation>
    <scope>NUCLEOTIDE SEQUENCE [LARGE SCALE GENOMIC DNA]</scope>
    <source>
        <strain evidence="2 3">DSM 105465</strain>
    </source>
</reference>
<name>A0A4Y9ZAJ5_9AGAM</name>
<feature type="compositionally biased region" description="Low complexity" evidence="1">
    <location>
        <begin position="307"/>
        <end position="316"/>
    </location>
</feature>
<dbReference type="EMBL" id="SEOQ01000102">
    <property type="protein sequence ID" value="TFY70419.1"/>
    <property type="molecule type" value="Genomic_DNA"/>
</dbReference>
<comment type="caution">
    <text evidence="2">The sequence shown here is derived from an EMBL/GenBank/DDBJ whole genome shotgun (WGS) entry which is preliminary data.</text>
</comment>
<feature type="compositionally biased region" description="Polar residues" evidence="1">
    <location>
        <begin position="541"/>
        <end position="566"/>
    </location>
</feature>
<feature type="compositionally biased region" description="Polar residues" evidence="1">
    <location>
        <begin position="725"/>
        <end position="734"/>
    </location>
</feature>
<protein>
    <submittedName>
        <fullName evidence="2">Uncharacterized protein</fullName>
    </submittedName>
</protein>
<feature type="region of interest" description="Disordered" evidence="1">
    <location>
        <begin position="247"/>
        <end position="501"/>
    </location>
</feature>